<feature type="binding site" evidence="11">
    <location>
        <begin position="129"/>
        <end position="133"/>
    </location>
    <ligand>
        <name>ATP</name>
        <dbReference type="ChEBI" id="CHEBI:30616"/>
    </ligand>
</feature>
<dbReference type="SMART" id="SM00958">
    <property type="entry name" value="SecA_PP_bind"/>
    <property type="match status" value="1"/>
</dbReference>
<evidence type="ECO:0000256" key="2">
    <source>
        <dbReference type="ARBA" id="ARBA00022475"/>
    </source>
</evidence>
<dbReference type="InterPro" id="IPR014018">
    <property type="entry name" value="SecA_motor_DEAD"/>
</dbReference>
<evidence type="ECO:0000259" key="15">
    <source>
        <dbReference type="PROSITE" id="PS51196"/>
    </source>
</evidence>
<feature type="binding site" evidence="11">
    <location>
        <position position="111"/>
    </location>
    <ligand>
        <name>ATP</name>
        <dbReference type="ChEBI" id="CHEBI:30616"/>
    </ligand>
</feature>
<dbReference type="PROSITE" id="PS51192">
    <property type="entry name" value="HELICASE_ATP_BIND_1"/>
    <property type="match status" value="1"/>
</dbReference>
<keyword evidence="9 11" id="KW-0811">Translocation</keyword>
<dbReference type="RefSeq" id="WP_348827841.1">
    <property type="nucleotide sequence ID" value="NZ_CP098827.1"/>
</dbReference>
<feature type="domain" description="SecA family profile" evidence="15">
    <location>
        <begin position="27"/>
        <end position="618"/>
    </location>
</feature>
<protein>
    <recommendedName>
        <fullName evidence="11">Protein translocase subunit SecA</fullName>
        <ecNumber evidence="11">7.4.2.8</ecNumber>
    </recommendedName>
</protein>
<keyword evidence="2 11" id="KW-1003">Cell membrane</keyword>
<evidence type="ECO:0000256" key="7">
    <source>
        <dbReference type="ARBA" id="ARBA00022927"/>
    </source>
</evidence>
<dbReference type="InterPro" id="IPR036670">
    <property type="entry name" value="SecA_X-link_sf"/>
</dbReference>
<keyword evidence="12" id="KW-0175">Coiled coil</keyword>
<evidence type="ECO:0000259" key="14">
    <source>
        <dbReference type="PROSITE" id="PS51194"/>
    </source>
</evidence>
<dbReference type="PRINTS" id="PR00906">
    <property type="entry name" value="SECA"/>
</dbReference>
<dbReference type="InterPro" id="IPR011115">
    <property type="entry name" value="SecA_DEAD"/>
</dbReference>
<comment type="similarity">
    <text evidence="11">Belongs to the SecA family.</text>
</comment>
<comment type="subunit">
    <text evidence="11">Monomer and homodimer. Part of the essential Sec protein translocation apparatus which comprises SecA, SecYEG and auxiliary proteins SecDF-YajC and YidC.</text>
</comment>
<dbReference type="Gene3D" id="3.40.50.300">
    <property type="entry name" value="P-loop containing nucleotide triphosphate hydrolases"/>
    <property type="match status" value="2"/>
</dbReference>
<keyword evidence="4" id="KW-0997">Cell inner membrane</keyword>
<evidence type="ECO:0000256" key="4">
    <source>
        <dbReference type="ARBA" id="ARBA00022519"/>
    </source>
</evidence>
<dbReference type="GO" id="GO:0005829">
    <property type="term" value="C:cytosol"/>
    <property type="evidence" value="ECO:0007669"/>
    <property type="project" value="TreeGrafter"/>
</dbReference>
<evidence type="ECO:0000256" key="5">
    <source>
        <dbReference type="ARBA" id="ARBA00022741"/>
    </source>
</evidence>
<comment type="function">
    <text evidence="11">Part of the Sec protein translocase complex. Interacts with the SecYEG preprotein conducting channel. Has a central role in coupling the hydrolysis of ATP to the transfer of proteins into and across the cell membrane, serving both as a receptor for the preprotein-SecB complex and as an ATP-driven molecular motor driving the stepwise translocation of polypeptide chains across the membrane.</text>
</comment>
<keyword evidence="3 11" id="KW-0963">Cytoplasm</keyword>
<evidence type="ECO:0000256" key="11">
    <source>
        <dbReference type="HAMAP-Rule" id="MF_01382"/>
    </source>
</evidence>
<dbReference type="SUPFAM" id="SSF52540">
    <property type="entry name" value="P-loop containing nucleoside triphosphate hydrolases"/>
    <property type="match status" value="2"/>
</dbReference>
<dbReference type="PANTHER" id="PTHR30612">
    <property type="entry name" value="SECA INNER MEMBRANE COMPONENT OF SEC PROTEIN SECRETION SYSTEM"/>
    <property type="match status" value="1"/>
</dbReference>
<evidence type="ECO:0000256" key="9">
    <source>
        <dbReference type="ARBA" id="ARBA00023010"/>
    </source>
</evidence>
<dbReference type="Pfam" id="PF07517">
    <property type="entry name" value="SecA_DEAD"/>
    <property type="match status" value="1"/>
</dbReference>
<dbReference type="GO" id="GO:0065002">
    <property type="term" value="P:intracellular protein transmembrane transport"/>
    <property type="evidence" value="ECO:0007669"/>
    <property type="project" value="UniProtKB-UniRule"/>
</dbReference>
<dbReference type="EMBL" id="CP098827">
    <property type="protein sequence ID" value="XBO72415.1"/>
    <property type="molecule type" value="Genomic_DNA"/>
</dbReference>
<reference evidence="16" key="1">
    <citation type="submission" date="2022-06" db="EMBL/GenBank/DDBJ databases">
        <title>A novel DMS-producing enzyme.</title>
        <authorList>
            <person name="Zhang Y."/>
        </authorList>
    </citation>
    <scope>NUCLEOTIDE SEQUENCE</scope>
    <source>
        <strain evidence="16">RT37</strain>
    </source>
</reference>
<keyword evidence="5 11" id="KW-0547">Nucleotide-binding</keyword>
<name>A0AAU7KM23_9GAMM</name>
<dbReference type="GO" id="GO:0017038">
    <property type="term" value="P:protein import"/>
    <property type="evidence" value="ECO:0007669"/>
    <property type="project" value="InterPro"/>
</dbReference>
<dbReference type="PANTHER" id="PTHR30612:SF0">
    <property type="entry name" value="CHLOROPLAST PROTEIN-TRANSPORTING ATPASE"/>
    <property type="match status" value="1"/>
</dbReference>
<dbReference type="PROSITE" id="PS51194">
    <property type="entry name" value="HELICASE_CTER"/>
    <property type="match status" value="1"/>
</dbReference>
<dbReference type="CDD" id="cd17928">
    <property type="entry name" value="DEXDc_SecA"/>
    <property type="match status" value="1"/>
</dbReference>
<dbReference type="InterPro" id="IPR011130">
    <property type="entry name" value="SecA_preprotein_X-link_dom"/>
</dbReference>
<feature type="binding site" evidence="11">
    <location>
        <position position="542"/>
    </location>
    <ligand>
        <name>ATP</name>
        <dbReference type="ChEBI" id="CHEBI:30616"/>
    </ligand>
</feature>
<dbReference type="GO" id="GO:0005524">
    <property type="term" value="F:ATP binding"/>
    <property type="evidence" value="ECO:0007669"/>
    <property type="project" value="UniProtKB-UniRule"/>
</dbReference>
<keyword evidence="6 11" id="KW-0067">ATP-binding</keyword>
<sequence length="649" mass="72719">MLTRVPADVISRAERPVSAPGALERAWHGVRASLGGPSSVRRWVLRCRLPVIHWHARQLSRLDDTALDAQAGLLRQALRRRGVVGWLWPRAFALVREVARRELGMAHHDVQLLGGMVLLKGQVAEMQTGEGKTLTATLPAATAALAGIPVHIITVNDYLASRDADKMGPVYARLGLSVASVVHGMTPAERRRAYSADVVYCTNKELVFDYLRDTQELGTRRHPLSAHAARLQGRLTSHRLLLRGLHFAIVDEADSVLMDEARTPLILSGPAGEGALDIALVDEAIAMAKRFVEDEHFVREQGQLLLTDSGKRYLESQVERLSRQAMAGHWQGRSRQQWLIQQALLAQHHFQRDVHYLVRDGKVLIIDEHTGRVMEDRRWEKGLQQMIERREGCEPSDPNITLARLTYQRFFRRYRHLSGMTGTAREVRRELWTTYRQRVVTVPPHRPGLRRLGKVMRCDTKAAKWEWICQRLPSLVAQGRAVLVTTVSLADAEALSARLKANDIAHRVLSARQDADEAAVVAAAGVPGAVTLATSMAGRGTDIPLDPVTRGAGGLHVILAGHHDAARIDRQIMGRCARQGDPGSVEWVLSEEDELLTELDGWQRRLGRLATRLRRAQQTRERRHARERARLLEADWREDDQLGFSGRGE</sequence>
<evidence type="ECO:0000256" key="6">
    <source>
        <dbReference type="ARBA" id="ARBA00022840"/>
    </source>
</evidence>
<keyword evidence="1 11" id="KW-0813">Transport</keyword>
<evidence type="ECO:0000256" key="12">
    <source>
        <dbReference type="SAM" id="Coils"/>
    </source>
</evidence>
<dbReference type="SMART" id="SM00957">
    <property type="entry name" value="SecA_DEAD"/>
    <property type="match status" value="1"/>
</dbReference>
<dbReference type="GO" id="GO:0006605">
    <property type="term" value="P:protein targeting"/>
    <property type="evidence" value="ECO:0007669"/>
    <property type="project" value="UniProtKB-UniRule"/>
</dbReference>
<evidence type="ECO:0000256" key="8">
    <source>
        <dbReference type="ARBA" id="ARBA00022967"/>
    </source>
</evidence>
<keyword evidence="10 11" id="KW-0472">Membrane</keyword>
<dbReference type="GO" id="GO:0043952">
    <property type="term" value="P:protein transport by the Sec complex"/>
    <property type="evidence" value="ECO:0007669"/>
    <property type="project" value="TreeGrafter"/>
</dbReference>
<organism evidence="16">
    <name type="scientific">Halomonas sp. RT37</name>
    <dbReference type="NCBI Taxonomy" id="2950872"/>
    <lineage>
        <taxon>Bacteria</taxon>
        <taxon>Pseudomonadati</taxon>
        <taxon>Pseudomonadota</taxon>
        <taxon>Gammaproteobacteria</taxon>
        <taxon>Oceanospirillales</taxon>
        <taxon>Halomonadaceae</taxon>
        <taxon>Halomonas</taxon>
    </lineage>
</organism>
<dbReference type="Pfam" id="PF01043">
    <property type="entry name" value="SecA_PP_bind"/>
    <property type="match status" value="1"/>
</dbReference>
<feature type="domain" description="Helicase ATP-binding" evidence="13">
    <location>
        <begin position="113"/>
        <end position="289"/>
    </location>
</feature>
<feature type="coiled-coil region" evidence="12">
    <location>
        <begin position="599"/>
        <end position="635"/>
    </location>
</feature>
<dbReference type="GO" id="GO:0008564">
    <property type="term" value="F:protein-exporting ATPase activity"/>
    <property type="evidence" value="ECO:0007669"/>
    <property type="project" value="UniProtKB-EC"/>
</dbReference>
<dbReference type="AlphaFoldDB" id="A0AAU7KM23"/>
<keyword evidence="8 11" id="KW-1278">Translocase</keyword>
<keyword evidence="7 11" id="KW-0653">Protein transport</keyword>
<dbReference type="InterPro" id="IPR044722">
    <property type="entry name" value="SecA_SF2_C"/>
</dbReference>
<dbReference type="InterPro" id="IPR027417">
    <property type="entry name" value="P-loop_NTPase"/>
</dbReference>
<proteinExistence type="inferred from homology"/>
<evidence type="ECO:0000313" key="16">
    <source>
        <dbReference type="EMBL" id="XBO72415.1"/>
    </source>
</evidence>
<accession>A0AAU7KM23</accession>
<dbReference type="GO" id="GO:0005886">
    <property type="term" value="C:plasma membrane"/>
    <property type="evidence" value="ECO:0007669"/>
    <property type="project" value="UniProtKB-SubCell"/>
</dbReference>
<dbReference type="InterPro" id="IPR001650">
    <property type="entry name" value="Helicase_C-like"/>
</dbReference>
<dbReference type="EC" id="7.4.2.8" evidence="11"/>
<evidence type="ECO:0000256" key="1">
    <source>
        <dbReference type="ARBA" id="ARBA00022448"/>
    </source>
</evidence>
<evidence type="ECO:0000256" key="10">
    <source>
        <dbReference type="ARBA" id="ARBA00023136"/>
    </source>
</evidence>
<evidence type="ECO:0000259" key="13">
    <source>
        <dbReference type="PROSITE" id="PS51192"/>
    </source>
</evidence>
<dbReference type="GO" id="GO:0031522">
    <property type="term" value="C:cell envelope Sec protein transport complex"/>
    <property type="evidence" value="ECO:0007669"/>
    <property type="project" value="TreeGrafter"/>
</dbReference>
<comment type="catalytic activity">
    <reaction evidence="11">
        <text>ATP + H2O + cellular proteinSide 1 = ADP + phosphate + cellular proteinSide 2.</text>
        <dbReference type="EC" id="7.4.2.8"/>
    </reaction>
</comment>
<dbReference type="SUPFAM" id="SSF81767">
    <property type="entry name" value="Pre-protein crosslinking domain of SecA"/>
    <property type="match status" value="1"/>
</dbReference>
<gene>
    <name evidence="11" type="primary">secA</name>
    <name evidence="16" type="ORF">NFG58_06830</name>
</gene>
<dbReference type="Gene3D" id="3.90.1440.10">
    <property type="entry name" value="SecA, preprotein cross-linking domain"/>
    <property type="match status" value="1"/>
</dbReference>
<evidence type="ECO:0000256" key="3">
    <source>
        <dbReference type="ARBA" id="ARBA00022490"/>
    </source>
</evidence>
<dbReference type="InterPro" id="IPR000185">
    <property type="entry name" value="SecA"/>
</dbReference>
<comment type="subcellular location">
    <subcellularLocation>
        <location evidence="11">Cell membrane</location>
        <topology evidence="11">Peripheral membrane protein</topology>
        <orientation evidence="11">Cytoplasmic side</orientation>
    </subcellularLocation>
    <subcellularLocation>
        <location evidence="11">Cytoplasm</location>
    </subcellularLocation>
    <text evidence="11">Distribution is 50-50.</text>
</comment>
<dbReference type="InterPro" id="IPR014001">
    <property type="entry name" value="Helicase_ATP-bd"/>
</dbReference>
<feature type="domain" description="Helicase C-terminal" evidence="14">
    <location>
        <begin position="467"/>
        <end position="617"/>
    </location>
</feature>
<dbReference type="Pfam" id="PF21090">
    <property type="entry name" value="P-loop_SecA"/>
    <property type="match status" value="2"/>
</dbReference>
<dbReference type="PROSITE" id="PS51196">
    <property type="entry name" value="SECA_MOTOR_DEAD"/>
    <property type="match status" value="1"/>
</dbReference>
<dbReference type="HAMAP" id="MF_01382">
    <property type="entry name" value="SecA"/>
    <property type="match status" value="1"/>
</dbReference>